<dbReference type="PIRSF" id="PIRSF037431">
    <property type="entry name" value="STHK_LiaS"/>
    <property type="match status" value="1"/>
</dbReference>
<evidence type="ECO:0000256" key="10">
    <source>
        <dbReference type="ARBA" id="ARBA00022989"/>
    </source>
</evidence>
<protein>
    <recommendedName>
        <fullName evidence="13">Sensor histidine kinase</fullName>
        <ecNumber evidence="13">2.7.13.3</ecNumber>
    </recommendedName>
</protein>
<dbReference type="CDD" id="cd16917">
    <property type="entry name" value="HATPase_UhpB-NarQ-NarX-like"/>
    <property type="match status" value="1"/>
</dbReference>
<evidence type="ECO:0000259" key="16">
    <source>
        <dbReference type="PROSITE" id="PS50109"/>
    </source>
</evidence>
<proteinExistence type="predicted"/>
<keyword evidence="8 13" id="KW-0418">Kinase</keyword>
<evidence type="ECO:0000256" key="1">
    <source>
        <dbReference type="ARBA" id="ARBA00000085"/>
    </source>
</evidence>
<keyword evidence="10 15" id="KW-1133">Transmembrane helix</keyword>
<reference evidence="17 18" key="1">
    <citation type="submission" date="2020-06" db="EMBL/GenBank/DDBJ databases">
        <title>Lactobacillus rhamnosus QC,genome.</title>
        <authorList>
            <person name="Yi H."/>
            <person name="Jin M."/>
        </authorList>
    </citation>
    <scope>NUCLEOTIDE SEQUENCE [LARGE SCALE GENOMIC DNA]</scope>
    <source>
        <strain evidence="17 18">QC</strain>
    </source>
</reference>
<sequence>MRRRMLVGFFMILLVWTLLVEACLVFMLAKVTHHDFLRLLLANVLSAPLLVYLLIGALLISSGATVIVLWRQRVVRSQLDSRLAQLNAGQYQAPIFNRSQQAEAALGKQPAALLEALRQKMIRLQREIERYSNTPVRFSGETREAILTGERHRLARELHDSVSQQLFAAMMMLSALRSVAARDPKQEALNKQLDTIQKVINEAQAEMRALLLHLRPTNLEGKSLKQGIIQLLKELQTKITIKITWQLDDIQLNAAAEDNLFRIVQELLSNTLRHAKADSLEVYLKRLQDMVILRMVDDGVGFDPKETSSNGNYGLANIKERAAAMGGTAKVVSVVGQGTSVEVRVPLSKDVAHD</sequence>
<dbReference type="SUPFAM" id="SSF55874">
    <property type="entry name" value="ATPase domain of HSP90 chaperone/DNA topoisomerase II/histidine kinase"/>
    <property type="match status" value="1"/>
</dbReference>
<keyword evidence="7 13" id="KW-0547">Nucleotide-binding</keyword>
<dbReference type="SMART" id="SM00387">
    <property type="entry name" value="HATPase_c"/>
    <property type="match status" value="1"/>
</dbReference>
<evidence type="ECO:0000256" key="9">
    <source>
        <dbReference type="ARBA" id="ARBA00022840"/>
    </source>
</evidence>
<keyword evidence="9 13" id="KW-0067">ATP-binding</keyword>
<comment type="caution">
    <text evidence="17">The sequence shown here is derived from an EMBL/GenBank/DDBJ whole genome shotgun (WGS) entry which is preliminary data.</text>
</comment>
<keyword evidence="4" id="KW-0597">Phosphoprotein</keyword>
<comment type="catalytic activity">
    <reaction evidence="1 13">
        <text>ATP + protein L-histidine = ADP + protein N-phospho-L-histidine.</text>
        <dbReference type="EC" id="2.7.13.3"/>
    </reaction>
</comment>
<evidence type="ECO:0000256" key="4">
    <source>
        <dbReference type="ARBA" id="ARBA00022553"/>
    </source>
</evidence>
<dbReference type="Pfam" id="PF02518">
    <property type="entry name" value="HATPase_c"/>
    <property type="match status" value="1"/>
</dbReference>
<keyword evidence="12 13" id="KW-0472">Membrane</keyword>
<dbReference type="Pfam" id="PF07730">
    <property type="entry name" value="HisKA_3"/>
    <property type="match status" value="1"/>
</dbReference>
<feature type="coiled-coil region" evidence="14">
    <location>
        <begin position="186"/>
        <end position="213"/>
    </location>
</feature>
<feature type="transmembrane region" description="Helical" evidence="15">
    <location>
        <begin position="49"/>
        <end position="70"/>
    </location>
</feature>
<gene>
    <name evidence="17" type="ORF">HWN39_07985</name>
</gene>
<dbReference type="AlphaFoldDB" id="A0A249DE86"/>
<organism evidence="17 18">
    <name type="scientific">Lacticaseibacillus rhamnosus</name>
    <name type="common">Lactobacillus rhamnosus</name>
    <dbReference type="NCBI Taxonomy" id="47715"/>
    <lineage>
        <taxon>Bacteria</taxon>
        <taxon>Bacillati</taxon>
        <taxon>Bacillota</taxon>
        <taxon>Bacilli</taxon>
        <taxon>Lactobacillales</taxon>
        <taxon>Lactobacillaceae</taxon>
        <taxon>Lacticaseibacillus</taxon>
    </lineage>
</organism>
<keyword evidence="3 13" id="KW-1003">Cell membrane</keyword>
<feature type="domain" description="Histidine kinase" evidence="16">
    <location>
        <begin position="153"/>
        <end position="349"/>
    </location>
</feature>
<dbReference type="PROSITE" id="PS50109">
    <property type="entry name" value="HIS_KIN"/>
    <property type="match status" value="1"/>
</dbReference>
<accession>A0A249DE86</accession>
<dbReference type="GO" id="GO:0005886">
    <property type="term" value="C:plasma membrane"/>
    <property type="evidence" value="ECO:0007669"/>
    <property type="project" value="UniProtKB-SubCell"/>
</dbReference>
<dbReference type="PANTHER" id="PTHR24421">
    <property type="entry name" value="NITRATE/NITRITE SENSOR PROTEIN NARX-RELATED"/>
    <property type="match status" value="1"/>
</dbReference>
<evidence type="ECO:0000256" key="7">
    <source>
        <dbReference type="ARBA" id="ARBA00022741"/>
    </source>
</evidence>
<feature type="transmembrane region" description="Helical" evidence="15">
    <location>
        <begin position="7"/>
        <end position="29"/>
    </location>
</feature>
<evidence type="ECO:0000256" key="15">
    <source>
        <dbReference type="SAM" id="Phobius"/>
    </source>
</evidence>
<evidence type="ECO:0000256" key="13">
    <source>
        <dbReference type="PIRNR" id="PIRNR037431"/>
    </source>
</evidence>
<keyword evidence="5 13" id="KW-0808">Transferase</keyword>
<evidence type="ECO:0000256" key="12">
    <source>
        <dbReference type="ARBA" id="ARBA00023136"/>
    </source>
</evidence>
<dbReference type="GeneID" id="69832135"/>
<dbReference type="InterPro" id="IPR003594">
    <property type="entry name" value="HATPase_dom"/>
</dbReference>
<evidence type="ECO:0000256" key="8">
    <source>
        <dbReference type="ARBA" id="ARBA00022777"/>
    </source>
</evidence>
<dbReference type="RefSeq" id="WP_005711594.1">
    <property type="nucleotide sequence ID" value="NZ_BSWG01000029.1"/>
</dbReference>
<keyword evidence="6 15" id="KW-0812">Transmembrane</keyword>
<dbReference type="InterPro" id="IPR005467">
    <property type="entry name" value="His_kinase_dom"/>
</dbReference>
<dbReference type="Gene3D" id="1.20.5.1930">
    <property type="match status" value="1"/>
</dbReference>
<dbReference type="InterPro" id="IPR017202">
    <property type="entry name" value="LiaS/VraS"/>
</dbReference>
<dbReference type="GO" id="GO:0005524">
    <property type="term" value="F:ATP binding"/>
    <property type="evidence" value="ECO:0007669"/>
    <property type="project" value="UniProtKB-UniRule"/>
</dbReference>
<evidence type="ECO:0000256" key="6">
    <source>
        <dbReference type="ARBA" id="ARBA00022692"/>
    </source>
</evidence>
<keyword evidence="11 13" id="KW-0902">Two-component regulatory system</keyword>
<evidence type="ECO:0000256" key="3">
    <source>
        <dbReference type="ARBA" id="ARBA00022475"/>
    </source>
</evidence>
<dbReference type="PANTHER" id="PTHR24421:SF37">
    <property type="entry name" value="SENSOR HISTIDINE KINASE NARS"/>
    <property type="match status" value="1"/>
</dbReference>
<evidence type="ECO:0000256" key="2">
    <source>
        <dbReference type="ARBA" id="ARBA00004651"/>
    </source>
</evidence>
<keyword evidence="14" id="KW-0175">Coiled coil</keyword>
<evidence type="ECO:0000256" key="5">
    <source>
        <dbReference type="ARBA" id="ARBA00022679"/>
    </source>
</evidence>
<name>A0A249DE86_LACRH</name>
<dbReference type="InterPro" id="IPR036890">
    <property type="entry name" value="HATPase_C_sf"/>
</dbReference>
<dbReference type="Gene3D" id="3.30.565.10">
    <property type="entry name" value="Histidine kinase-like ATPase, C-terminal domain"/>
    <property type="match status" value="1"/>
</dbReference>
<dbReference type="GO" id="GO:0000155">
    <property type="term" value="F:phosphorelay sensor kinase activity"/>
    <property type="evidence" value="ECO:0007669"/>
    <property type="project" value="UniProtKB-UniRule"/>
</dbReference>
<evidence type="ECO:0000256" key="11">
    <source>
        <dbReference type="ARBA" id="ARBA00023012"/>
    </source>
</evidence>
<evidence type="ECO:0000256" key="14">
    <source>
        <dbReference type="SAM" id="Coils"/>
    </source>
</evidence>
<evidence type="ECO:0000313" key="17">
    <source>
        <dbReference type="EMBL" id="NVO88443.1"/>
    </source>
</evidence>
<dbReference type="InterPro" id="IPR011712">
    <property type="entry name" value="Sig_transdc_His_kin_sub3_dim/P"/>
</dbReference>
<dbReference type="InterPro" id="IPR050482">
    <property type="entry name" value="Sensor_HK_TwoCompSys"/>
</dbReference>
<evidence type="ECO:0000313" key="18">
    <source>
        <dbReference type="Proteomes" id="UP000542889"/>
    </source>
</evidence>
<dbReference type="EMBL" id="JABXWP010000010">
    <property type="protein sequence ID" value="NVO88443.1"/>
    <property type="molecule type" value="Genomic_DNA"/>
</dbReference>
<dbReference type="Proteomes" id="UP000542889">
    <property type="component" value="Unassembled WGS sequence"/>
</dbReference>
<comment type="subcellular location">
    <subcellularLocation>
        <location evidence="2 13">Cell membrane</location>
        <topology evidence="2 13">Multi-pass membrane protein</topology>
    </subcellularLocation>
</comment>
<dbReference type="GO" id="GO:0046983">
    <property type="term" value="F:protein dimerization activity"/>
    <property type="evidence" value="ECO:0007669"/>
    <property type="project" value="InterPro"/>
</dbReference>
<dbReference type="EC" id="2.7.13.3" evidence="13"/>